<evidence type="ECO:0000256" key="1">
    <source>
        <dbReference type="ARBA" id="ARBA00008403"/>
    </source>
</evidence>
<comment type="caution">
    <text evidence="3">The sequence shown here is derived from an EMBL/GenBank/DDBJ whole genome shotgun (WGS) entry which is preliminary data.</text>
</comment>
<dbReference type="EMBL" id="BAABME010001652">
    <property type="protein sequence ID" value="GAA0150771.1"/>
    <property type="molecule type" value="Genomic_DNA"/>
</dbReference>
<protein>
    <recommendedName>
        <fullName evidence="5">Dehydrin</fullName>
    </recommendedName>
</protein>
<dbReference type="GO" id="GO:0009414">
    <property type="term" value="P:response to water deprivation"/>
    <property type="evidence" value="ECO:0007669"/>
    <property type="project" value="TreeGrafter"/>
</dbReference>
<evidence type="ECO:0000256" key="2">
    <source>
        <dbReference type="SAM" id="MobiDB-lite"/>
    </source>
</evidence>
<feature type="compositionally biased region" description="Polar residues" evidence="2">
    <location>
        <begin position="147"/>
        <end position="156"/>
    </location>
</feature>
<dbReference type="GO" id="GO:0016020">
    <property type="term" value="C:membrane"/>
    <property type="evidence" value="ECO:0007669"/>
    <property type="project" value="TreeGrafter"/>
</dbReference>
<feature type="compositionally biased region" description="Basic and acidic residues" evidence="2">
    <location>
        <begin position="158"/>
        <end position="199"/>
    </location>
</feature>
<feature type="compositionally biased region" description="Polar residues" evidence="2">
    <location>
        <begin position="1"/>
        <end position="10"/>
    </location>
</feature>
<dbReference type="AlphaFoldDB" id="A0AAV3PJB2"/>
<name>A0AAV3PJB2_LITER</name>
<evidence type="ECO:0000313" key="4">
    <source>
        <dbReference type="Proteomes" id="UP001454036"/>
    </source>
</evidence>
<feature type="compositionally biased region" description="Basic and acidic residues" evidence="2">
    <location>
        <begin position="16"/>
        <end position="25"/>
    </location>
</feature>
<dbReference type="GO" id="GO:0009631">
    <property type="term" value="P:cold acclimation"/>
    <property type="evidence" value="ECO:0007669"/>
    <property type="project" value="TreeGrafter"/>
</dbReference>
<dbReference type="GO" id="GO:0009737">
    <property type="term" value="P:response to abscisic acid"/>
    <property type="evidence" value="ECO:0007669"/>
    <property type="project" value="TreeGrafter"/>
</dbReference>
<dbReference type="GO" id="GO:0005829">
    <property type="term" value="C:cytosol"/>
    <property type="evidence" value="ECO:0007669"/>
    <property type="project" value="TreeGrafter"/>
</dbReference>
<organism evidence="3 4">
    <name type="scientific">Lithospermum erythrorhizon</name>
    <name type="common">Purple gromwell</name>
    <name type="synonym">Lithospermum officinale var. erythrorhizon</name>
    <dbReference type="NCBI Taxonomy" id="34254"/>
    <lineage>
        <taxon>Eukaryota</taxon>
        <taxon>Viridiplantae</taxon>
        <taxon>Streptophyta</taxon>
        <taxon>Embryophyta</taxon>
        <taxon>Tracheophyta</taxon>
        <taxon>Spermatophyta</taxon>
        <taxon>Magnoliopsida</taxon>
        <taxon>eudicotyledons</taxon>
        <taxon>Gunneridae</taxon>
        <taxon>Pentapetalae</taxon>
        <taxon>asterids</taxon>
        <taxon>lamiids</taxon>
        <taxon>Boraginales</taxon>
        <taxon>Boraginaceae</taxon>
        <taxon>Boraginoideae</taxon>
        <taxon>Lithospermeae</taxon>
        <taxon>Lithospermum</taxon>
    </lineage>
</organism>
<dbReference type="Proteomes" id="UP001454036">
    <property type="component" value="Unassembled WGS sequence"/>
</dbReference>
<feature type="compositionally biased region" description="Basic and acidic residues" evidence="2">
    <location>
        <begin position="78"/>
        <end position="100"/>
    </location>
</feature>
<feature type="region of interest" description="Disordered" evidence="2">
    <location>
        <begin position="143"/>
        <end position="199"/>
    </location>
</feature>
<dbReference type="PANTHER" id="PTHR33346:SF2">
    <property type="entry name" value="DEHYDRIN ERD14"/>
    <property type="match status" value="1"/>
</dbReference>
<sequence length="199" mass="22462">MENQQAQVHANNIDVLGEKEEKNQEDAVMVDLEQSKDKNNGGHHTLAKELQRTRSHSSSSSDEEVEEGGERKRKKKKGLIENIKEKLSGEKEGEAKHDMQDTTPQNINEVDNDEAALGKVEVATHEEDKKGFLDKLIEKLPGHHNTEAATQITANPDDNEHNNTTHPEKKGILEKIKENLPGHHENSEDHDIIRKEKLN</sequence>
<evidence type="ECO:0000313" key="3">
    <source>
        <dbReference type="EMBL" id="GAA0150771.1"/>
    </source>
</evidence>
<dbReference type="Pfam" id="PF00257">
    <property type="entry name" value="Dehydrin"/>
    <property type="match status" value="1"/>
</dbReference>
<dbReference type="InterPro" id="IPR030513">
    <property type="entry name" value="Dehydrin_CS"/>
</dbReference>
<reference evidence="3 4" key="1">
    <citation type="submission" date="2024-01" db="EMBL/GenBank/DDBJ databases">
        <title>The complete chloroplast genome sequence of Lithospermum erythrorhizon: insights into the phylogenetic relationship among Boraginaceae species and the maternal lineages of purple gromwells.</title>
        <authorList>
            <person name="Okada T."/>
            <person name="Watanabe K."/>
        </authorList>
    </citation>
    <scope>NUCLEOTIDE SEQUENCE [LARGE SCALE GENOMIC DNA]</scope>
</reference>
<evidence type="ECO:0008006" key="5">
    <source>
        <dbReference type="Google" id="ProtNLM"/>
    </source>
</evidence>
<proteinExistence type="inferred from homology"/>
<dbReference type="PANTHER" id="PTHR33346">
    <property type="entry name" value="DEHYDRIN XERO 2-RELATED"/>
    <property type="match status" value="1"/>
</dbReference>
<dbReference type="InterPro" id="IPR000167">
    <property type="entry name" value="Dehydrin"/>
</dbReference>
<accession>A0AAV3PJB2</accession>
<keyword evidence="4" id="KW-1185">Reference proteome</keyword>
<dbReference type="PROSITE" id="PS00315">
    <property type="entry name" value="DEHYDRIN_1"/>
    <property type="match status" value="1"/>
</dbReference>
<feature type="compositionally biased region" description="Basic and acidic residues" evidence="2">
    <location>
        <begin position="33"/>
        <end position="52"/>
    </location>
</feature>
<feature type="region of interest" description="Disordered" evidence="2">
    <location>
        <begin position="1"/>
        <end position="112"/>
    </location>
</feature>
<comment type="similarity">
    <text evidence="1">Belongs to the plant dehydrin family.</text>
</comment>
<gene>
    <name evidence="3" type="ORF">LIER_09634</name>
</gene>